<evidence type="ECO:0000313" key="1">
    <source>
        <dbReference type="EMBL" id="KAG6942692.1"/>
    </source>
</evidence>
<reference evidence="1" key="1">
    <citation type="submission" date="2021-01" db="EMBL/GenBank/DDBJ databases">
        <title>Phytophthora aleatoria, a newly-described species from Pinus radiata is distinct from Phytophthora cactorum isolates based on comparative genomics.</title>
        <authorList>
            <person name="Mcdougal R."/>
            <person name="Panda P."/>
            <person name="Williams N."/>
            <person name="Studholme D.J."/>
        </authorList>
    </citation>
    <scope>NUCLEOTIDE SEQUENCE</scope>
    <source>
        <strain evidence="1">NZFS 4037</strain>
    </source>
</reference>
<dbReference type="Proteomes" id="UP000709295">
    <property type="component" value="Unassembled WGS sequence"/>
</dbReference>
<keyword evidence="2" id="KW-1185">Reference proteome</keyword>
<sequence length="102" mass="11498">MPRCTPAFQGIYIYTACEEVMQIQVAVKVGEIGRTSRTNVRVENSRFAFDEESETFDQLVSKAEALVASALEVYEPKTVRLDKSIDLKLGLKTPQRDWIAIS</sequence>
<gene>
    <name evidence="1" type="ORF">JG688_00017974</name>
</gene>
<dbReference type="AlphaFoldDB" id="A0A8J5IWL5"/>
<dbReference type="EMBL" id="JAENGY010002992">
    <property type="protein sequence ID" value="KAG6942692.1"/>
    <property type="molecule type" value="Genomic_DNA"/>
</dbReference>
<proteinExistence type="predicted"/>
<organism evidence="1 2">
    <name type="scientific">Phytophthora aleatoria</name>
    <dbReference type="NCBI Taxonomy" id="2496075"/>
    <lineage>
        <taxon>Eukaryota</taxon>
        <taxon>Sar</taxon>
        <taxon>Stramenopiles</taxon>
        <taxon>Oomycota</taxon>
        <taxon>Peronosporomycetes</taxon>
        <taxon>Peronosporales</taxon>
        <taxon>Peronosporaceae</taxon>
        <taxon>Phytophthora</taxon>
    </lineage>
</organism>
<protein>
    <submittedName>
        <fullName evidence="1">Uncharacterized protein</fullName>
    </submittedName>
</protein>
<name>A0A8J5IWL5_9STRA</name>
<evidence type="ECO:0000313" key="2">
    <source>
        <dbReference type="Proteomes" id="UP000709295"/>
    </source>
</evidence>
<comment type="caution">
    <text evidence="1">The sequence shown here is derived from an EMBL/GenBank/DDBJ whole genome shotgun (WGS) entry which is preliminary data.</text>
</comment>
<accession>A0A8J5IWL5</accession>